<dbReference type="NCBIfam" id="TIGR00860">
    <property type="entry name" value="LIC"/>
    <property type="match status" value="1"/>
</dbReference>
<dbReference type="GO" id="GO:0004888">
    <property type="term" value="F:transmembrane signaling receptor activity"/>
    <property type="evidence" value="ECO:0007669"/>
    <property type="project" value="InterPro"/>
</dbReference>
<dbReference type="InterPro" id="IPR006028">
    <property type="entry name" value="GABAA/Glycine_rcpt"/>
</dbReference>
<dbReference type="Gene3D" id="2.70.170.10">
    <property type="entry name" value="Neurotransmitter-gated ion-channel ligand-binding domain"/>
    <property type="match status" value="1"/>
</dbReference>
<dbReference type="SUPFAM" id="SSF90112">
    <property type="entry name" value="Neurotransmitter-gated ion-channel transmembrane pore"/>
    <property type="match status" value="1"/>
</dbReference>
<dbReference type="PRINTS" id="PR00252">
    <property type="entry name" value="NRIONCHANNEL"/>
</dbReference>
<evidence type="ECO:0000256" key="5">
    <source>
        <dbReference type="ARBA" id="ARBA00022692"/>
    </source>
</evidence>
<evidence type="ECO:0000256" key="10">
    <source>
        <dbReference type="ARBA" id="ARBA00023303"/>
    </source>
</evidence>
<accession>A0A914XEC5</accession>
<dbReference type="InterPro" id="IPR006201">
    <property type="entry name" value="Neur_channel"/>
</dbReference>
<dbReference type="InterPro" id="IPR006202">
    <property type="entry name" value="Neur_chan_lig-bd"/>
</dbReference>
<dbReference type="CDD" id="cd18987">
    <property type="entry name" value="LGIC_ECD_anion"/>
    <property type="match status" value="1"/>
</dbReference>
<dbReference type="GO" id="GO:0005886">
    <property type="term" value="C:plasma membrane"/>
    <property type="evidence" value="ECO:0007669"/>
    <property type="project" value="UniProtKB-SubCell"/>
</dbReference>
<keyword evidence="6 11" id="KW-0732">Signal</keyword>
<dbReference type="InterPro" id="IPR036734">
    <property type="entry name" value="Neur_chan_lig-bd_sf"/>
</dbReference>
<sequence length="397" mass="44698">MAASVAFRSFSAWTVYVALIGTVRSQDHVIDMEMGMHEDRESQVGVLAASTQTLPTNAVPTSLPTTSDGKPVSVYCGFFIESLGDIRQSEMTYDLDIYFHQTWRDPRLNHTNSGAKAMNDQNSLSGMWLPDLYFANAKRASFQTVTVPNFALYIEPDGTVAYSSRITMHLACNLQLRNYPLDNQICSVKILSYTHTKNDMKVDWFEQDPIRHNGDIDLPEFHIKKIEPTHCNGTFVYSRTEKKGKIGEFSCLLANIHLKRSIGYHLVQTYIPTGMIVIISWVSFWIDPMAVPARVSLSFTTLLTLATQGTGIRYSLPPVSYAKAIDYWYGTCMLFLFAALLEFAVVNSYMRKSQKFDVLCNPNSNKAHAEARRGSARGEAKREKENLPFFGICLSVV</sequence>
<evidence type="ECO:0000256" key="11">
    <source>
        <dbReference type="RuleBase" id="RU000687"/>
    </source>
</evidence>
<dbReference type="InterPro" id="IPR038050">
    <property type="entry name" value="Neuro_actylchol_rec"/>
</dbReference>
<proteinExistence type="inferred from homology"/>
<dbReference type="InterPro" id="IPR036719">
    <property type="entry name" value="Neuro-gated_channel_TM_sf"/>
</dbReference>
<comment type="subcellular location">
    <subcellularLocation>
        <location evidence="2">Cell membrane</location>
    </subcellularLocation>
    <subcellularLocation>
        <location evidence="1">Membrane</location>
        <topology evidence="1">Multi-pass membrane protein</topology>
    </subcellularLocation>
</comment>
<comment type="caution">
    <text evidence="11">Lacks conserved residue(s) required for the propagation of feature annotation.</text>
</comment>
<reference evidence="15" key="1">
    <citation type="submission" date="2022-11" db="UniProtKB">
        <authorList>
            <consortium name="WormBaseParasite"/>
        </authorList>
    </citation>
    <scope>IDENTIFICATION</scope>
</reference>
<evidence type="ECO:0000256" key="9">
    <source>
        <dbReference type="ARBA" id="ARBA00023136"/>
    </source>
</evidence>
<keyword evidence="10 11" id="KW-0407">Ion channel</keyword>
<evidence type="ECO:0000256" key="7">
    <source>
        <dbReference type="ARBA" id="ARBA00022989"/>
    </source>
</evidence>
<dbReference type="AlphaFoldDB" id="A0A914XEC5"/>
<evidence type="ECO:0000313" key="14">
    <source>
        <dbReference type="Proteomes" id="UP000887566"/>
    </source>
</evidence>
<keyword evidence="5 11" id="KW-0812">Transmembrane</keyword>
<comment type="similarity">
    <text evidence="11">Belongs to the ligand-gated ion channel (TC 1.A.9) family.</text>
</comment>
<evidence type="ECO:0000256" key="1">
    <source>
        <dbReference type="ARBA" id="ARBA00004141"/>
    </source>
</evidence>
<organism evidence="14 15">
    <name type="scientific">Plectus sambesii</name>
    <dbReference type="NCBI Taxonomy" id="2011161"/>
    <lineage>
        <taxon>Eukaryota</taxon>
        <taxon>Metazoa</taxon>
        <taxon>Ecdysozoa</taxon>
        <taxon>Nematoda</taxon>
        <taxon>Chromadorea</taxon>
        <taxon>Plectida</taxon>
        <taxon>Plectina</taxon>
        <taxon>Plectoidea</taxon>
        <taxon>Plectidae</taxon>
        <taxon>Plectus</taxon>
    </lineage>
</organism>
<keyword evidence="4" id="KW-1003">Cell membrane</keyword>
<dbReference type="PROSITE" id="PS00236">
    <property type="entry name" value="NEUROTR_ION_CHANNEL"/>
    <property type="match status" value="1"/>
</dbReference>
<dbReference type="Pfam" id="PF02932">
    <property type="entry name" value="Neur_chan_memb"/>
    <property type="match status" value="1"/>
</dbReference>
<evidence type="ECO:0000313" key="15">
    <source>
        <dbReference type="WBParaSite" id="PSAMB.scaffold764size41733.g8498.t1"/>
    </source>
</evidence>
<feature type="domain" description="Neurotransmitter-gated ion-channel ligand-binding" evidence="12">
    <location>
        <begin position="62"/>
        <end position="261"/>
    </location>
</feature>
<dbReference type="CDD" id="cd19049">
    <property type="entry name" value="LGIC_TM_anion"/>
    <property type="match status" value="1"/>
</dbReference>
<keyword evidence="3 11" id="KW-0813">Transport</keyword>
<feature type="chain" id="PRO_5038162217" evidence="11">
    <location>
        <begin position="26"/>
        <end position="397"/>
    </location>
</feature>
<dbReference type="GO" id="GO:0005230">
    <property type="term" value="F:extracellular ligand-gated monoatomic ion channel activity"/>
    <property type="evidence" value="ECO:0007669"/>
    <property type="project" value="InterPro"/>
</dbReference>
<evidence type="ECO:0000256" key="8">
    <source>
        <dbReference type="ARBA" id="ARBA00023065"/>
    </source>
</evidence>
<dbReference type="PRINTS" id="PR00253">
    <property type="entry name" value="GABAARECEPTR"/>
</dbReference>
<feature type="signal peptide" evidence="11">
    <location>
        <begin position="1"/>
        <end position="25"/>
    </location>
</feature>
<feature type="transmembrane region" description="Helical" evidence="11">
    <location>
        <begin position="327"/>
        <end position="346"/>
    </location>
</feature>
<feature type="transmembrane region" description="Helical" evidence="11">
    <location>
        <begin position="297"/>
        <end position="315"/>
    </location>
</feature>
<evidence type="ECO:0000256" key="4">
    <source>
        <dbReference type="ARBA" id="ARBA00022475"/>
    </source>
</evidence>
<feature type="transmembrane region" description="Helical" evidence="11">
    <location>
        <begin position="262"/>
        <end position="285"/>
    </location>
</feature>
<keyword evidence="14" id="KW-1185">Reference proteome</keyword>
<keyword evidence="7 11" id="KW-1133">Transmembrane helix</keyword>
<evidence type="ECO:0000256" key="3">
    <source>
        <dbReference type="ARBA" id="ARBA00022448"/>
    </source>
</evidence>
<dbReference type="PANTHER" id="PTHR18945">
    <property type="entry name" value="NEUROTRANSMITTER GATED ION CHANNEL"/>
    <property type="match status" value="1"/>
</dbReference>
<dbReference type="Pfam" id="PF02931">
    <property type="entry name" value="Neur_chan_LBD"/>
    <property type="match status" value="1"/>
</dbReference>
<evidence type="ECO:0000259" key="13">
    <source>
        <dbReference type="Pfam" id="PF02932"/>
    </source>
</evidence>
<dbReference type="Gene3D" id="1.20.58.390">
    <property type="entry name" value="Neurotransmitter-gated ion-channel transmembrane domain"/>
    <property type="match status" value="1"/>
</dbReference>
<dbReference type="InterPro" id="IPR018000">
    <property type="entry name" value="Neurotransmitter_ion_chnl_CS"/>
</dbReference>
<dbReference type="WBParaSite" id="PSAMB.scaffold764size41733.g8498.t1">
    <property type="protein sequence ID" value="PSAMB.scaffold764size41733.g8498.t1"/>
    <property type="gene ID" value="PSAMB.scaffold764size41733.g8498"/>
</dbReference>
<keyword evidence="9 11" id="KW-0472">Membrane</keyword>
<feature type="domain" description="Neurotransmitter-gated ion-channel transmembrane" evidence="13">
    <location>
        <begin position="269"/>
        <end position="355"/>
    </location>
</feature>
<protein>
    <submittedName>
        <fullName evidence="15">Uncharacterized protein</fullName>
    </submittedName>
</protein>
<dbReference type="Proteomes" id="UP000887566">
    <property type="component" value="Unplaced"/>
</dbReference>
<evidence type="ECO:0000256" key="2">
    <source>
        <dbReference type="ARBA" id="ARBA00004236"/>
    </source>
</evidence>
<evidence type="ECO:0000259" key="12">
    <source>
        <dbReference type="Pfam" id="PF02931"/>
    </source>
</evidence>
<dbReference type="InterPro" id="IPR006029">
    <property type="entry name" value="Neurotrans-gated_channel_TM"/>
</dbReference>
<keyword evidence="8 11" id="KW-0406">Ion transport</keyword>
<name>A0A914XEC5_9BILA</name>
<evidence type="ECO:0000256" key="6">
    <source>
        <dbReference type="ARBA" id="ARBA00022729"/>
    </source>
</evidence>
<dbReference type="SUPFAM" id="SSF63712">
    <property type="entry name" value="Nicotinic receptor ligand binding domain-like"/>
    <property type="match status" value="1"/>
</dbReference>